<reference evidence="1 2" key="1">
    <citation type="submission" date="2023-01" db="EMBL/GenBank/DDBJ databases">
        <authorList>
            <person name="Kreplak J."/>
        </authorList>
    </citation>
    <scope>NUCLEOTIDE SEQUENCE [LARGE SCALE GENOMIC DNA]</scope>
</reference>
<dbReference type="Proteomes" id="UP001157006">
    <property type="component" value="Chromosome 5"/>
</dbReference>
<proteinExistence type="predicted"/>
<protein>
    <submittedName>
        <fullName evidence="1">Uncharacterized protein</fullName>
    </submittedName>
</protein>
<sequence length="106" mass="12371">IMSTKQHTHLYHPSVSAFAIKNWKFSVQTTASTHLKPYTNLRSQILTQCFPNPQKQCDSVQILLKMQQKSNTQLTFHLCFPKFQKNQTLIPILLVQGDEIEEEERK</sequence>
<accession>A0AAV1B1V4</accession>
<feature type="non-terminal residue" evidence="1">
    <location>
        <position position="1"/>
    </location>
</feature>
<keyword evidence="2" id="KW-1185">Reference proteome</keyword>
<gene>
    <name evidence="1" type="ORF">VFH_V178120</name>
</gene>
<organism evidence="1 2">
    <name type="scientific">Vicia faba</name>
    <name type="common">Broad bean</name>
    <name type="synonym">Faba vulgaris</name>
    <dbReference type="NCBI Taxonomy" id="3906"/>
    <lineage>
        <taxon>Eukaryota</taxon>
        <taxon>Viridiplantae</taxon>
        <taxon>Streptophyta</taxon>
        <taxon>Embryophyta</taxon>
        <taxon>Tracheophyta</taxon>
        <taxon>Spermatophyta</taxon>
        <taxon>Magnoliopsida</taxon>
        <taxon>eudicotyledons</taxon>
        <taxon>Gunneridae</taxon>
        <taxon>Pentapetalae</taxon>
        <taxon>rosids</taxon>
        <taxon>fabids</taxon>
        <taxon>Fabales</taxon>
        <taxon>Fabaceae</taxon>
        <taxon>Papilionoideae</taxon>
        <taxon>50 kb inversion clade</taxon>
        <taxon>NPAAA clade</taxon>
        <taxon>Hologalegina</taxon>
        <taxon>IRL clade</taxon>
        <taxon>Fabeae</taxon>
        <taxon>Vicia</taxon>
    </lineage>
</organism>
<evidence type="ECO:0000313" key="1">
    <source>
        <dbReference type="EMBL" id="CAI8615417.1"/>
    </source>
</evidence>
<dbReference type="EMBL" id="OX451740">
    <property type="protein sequence ID" value="CAI8615417.1"/>
    <property type="molecule type" value="Genomic_DNA"/>
</dbReference>
<evidence type="ECO:0000313" key="2">
    <source>
        <dbReference type="Proteomes" id="UP001157006"/>
    </source>
</evidence>
<dbReference type="AlphaFoldDB" id="A0AAV1B1V4"/>
<name>A0AAV1B1V4_VICFA</name>